<accession>A0A0E9SWD6</accession>
<organism evidence="1">
    <name type="scientific">Anguilla anguilla</name>
    <name type="common">European freshwater eel</name>
    <name type="synonym">Muraena anguilla</name>
    <dbReference type="NCBI Taxonomy" id="7936"/>
    <lineage>
        <taxon>Eukaryota</taxon>
        <taxon>Metazoa</taxon>
        <taxon>Chordata</taxon>
        <taxon>Craniata</taxon>
        <taxon>Vertebrata</taxon>
        <taxon>Euteleostomi</taxon>
        <taxon>Actinopterygii</taxon>
        <taxon>Neopterygii</taxon>
        <taxon>Teleostei</taxon>
        <taxon>Anguilliformes</taxon>
        <taxon>Anguillidae</taxon>
        <taxon>Anguilla</taxon>
    </lineage>
</organism>
<sequence length="14" mass="1733">MCWAVNRRKRPNDS</sequence>
<evidence type="ECO:0000313" key="1">
    <source>
        <dbReference type="EMBL" id="JAH44965.1"/>
    </source>
</evidence>
<dbReference type="EMBL" id="GBXM01063612">
    <property type="protein sequence ID" value="JAH44965.1"/>
    <property type="molecule type" value="Transcribed_RNA"/>
</dbReference>
<protein>
    <submittedName>
        <fullName evidence="1">Uncharacterized protein</fullName>
    </submittedName>
</protein>
<reference evidence="1" key="1">
    <citation type="submission" date="2014-11" db="EMBL/GenBank/DDBJ databases">
        <authorList>
            <person name="Amaro Gonzalez C."/>
        </authorList>
    </citation>
    <scope>NUCLEOTIDE SEQUENCE</scope>
</reference>
<reference evidence="1" key="2">
    <citation type="journal article" date="2015" name="Fish Shellfish Immunol.">
        <title>Early steps in the European eel (Anguilla anguilla)-Vibrio vulnificus interaction in the gills: Role of the RtxA13 toxin.</title>
        <authorList>
            <person name="Callol A."/>
            <person name="Pajuelo D."/>
            <person name="Ebbesson L."/>
            <person name="Teles M."/>
            <person name="MacKenzie S."/>
            <person name="Amaro C."/>
        </authorList>
    </citation>
    <scope>NUCLEOTIDE SEQUENCE</scope>
</reference>
<proteinExistence type="predicted"/>
<name>A0A0E9SWD6_ANGAN</name>